<dbReference type="PANTHER" id="PTHR43581:SF4">
    <property type="entry name" value="ATP_GTP PHOSPHATASE"/>
    <property type="match status" value="1"/>
</dbReference>
<comment type="caution">
    <text evidence="3">The sequence shown here is derived from an EMBL/GenBank/DDBJ whole genome shotgun (WGS) entry which is preliminary data.</text>
</comment>
<dbReference type="Gene3D" id="3.40.50.300">
    <property type="entry name" value="P-loop containing nucleotide triphosphate hydrolases"/>
    <property type="match status" value="1"/>
</dbReference>
<proteinExistence type="predicted"/>
<dbReference type="CDD" id="cd00267">
    <property type="entry name" value="ABC_ATPase"/>
    <property type="match status" value="1"/>
</dbReference>
<dbReference type="PANTHER" id="PTHR43581">
    <property type="entry name" value="ATP/GTP PHOSPHATASE"/>
    <property type="match status" value="1"/>
</dbReference>
<evidence type="ECO:0000259" key="1">
    <source>
        <dbReference type="Pfam" id="PF13175"/>
    </source>
</evidence>
<feature type="domain" description="Endonuclease GajA/Old nuclease/RecF-like AAA" evidence="1">
    <location>
        <begin position="3"/>
        <end position="344"/>
    </location>
</feature>
<name>A0A0F9HZK2_9ZZZZ</name>
<dbReference type="Pfam" id="PF20469">
    <property type="entry name" value="OLD-like_TOPRIM"/>
    <property type="match status" value="1"/>
</dbReference>
<organism evidence="3">
    <name type="scientific">marine sediment metagenome</name>
    <dbReference type="NCBI Taxonomy" id="412755"/>
    <lineage>
        <taxon>unclassified sequences</taxon>
        <taxon>metagenomes</taxon>
        <taxon>ecological metagenomes</taxon>
    </lineage>
</organism>
<dbReference type="InterPro" id="IPR051396">
    <property type="entry name" value="Bact_Antivir_Def_Nuclease"/>
</dbReference>
<dbReference type="InterPro" id="IPR034139">
    <property type="entry name" value="TOPRIM_OLD"/>
</dbReference>
<dbReference type="Pfam" id="PF13175">
    <property type="entry name" value="AAA_15"/>
    <property type="match status" value="1"/>
</dbReference>
<protein>
    <submittedName>
        <fullName evidence="3">Uncharacterized protein</fullName>
    </submittedName>
</protein>
<dbReference type="EMBL" id="LAZR01013736">
    <property type="protein sequence ID" value="KKM20587.1"/>
    <property type="molecule type" value="Genomic_DNA"/>
</dbReference>
<accession>A0A0F9HZK2</accession>
<evidence type="ECO:0000313" key="3">
    <source>
        <dbReference type="EMBL" id="KKM20587.1"/>
    </source>
</evidence>
<dbReference type="SUPFAM" id="SSF52540">
    <property type="entry name" value="P-loop containing nucleoside triphosphate hydrolases"/>
    <property type="match status" value="1"/>
</dbReference>
<dbReference type="AlphaFoldDB" id="A0A0F9HZK2"/>
<dbReference type="InterPro" id="IPR027417">
    <property type="entry name" value="P-loop_NTPase"/>
</dbReference>
<feature type="domain" description="OLD protein-like TOPRIM" evidence="2">
    <location>
        <begin position="395"/>
        <end position="461"/>
    </location>
</feature>
<sequence>MISLPIHEISILIGQNGGGKTTTLDALNLFLEIHNTIDIVDINSNVNSENLEVIFSSKFQITDEEKEFFRKYNPSLNNDYVTIYKKFKISDTELYYFIYALGTDTDLDNLDLGRYKEPYKKLCDKYEIDLSSSETVSSMEDKLKIKREEFPSDKQIEKRISIKEIKGFLPKFILLSSEESPDPKKEMIKILTNTLKEKVEELNIEKEVSKITTVVLNICNQKIEEANVIIKRYCKDIERIEINPEYNALQGLNLNDFSIIKKSGDKVRFESEATGKRKQIMLGIYEWSNLQITEELNENFLIAFDEPDLHFDYFQISNLLNILNDFSKKDNVQVLIATHSIKLIDNFPPNQIINFNLNNNDETEILYITDEDYEQIGGFLKDLSFSIGFRSAFLFFEKIFVIVEGESEYKAFPILFELINDKTHFEAGILFINAESNIQALKFAQFLRNNKKRVILIVDKDSKKRKEFKEDGLRKLGFQQGTDFFLVGKEPDSEGEFEGEFTSEQWATMLNNKYPKANDNDWNPQEIDNVRAGAKISKGILELIETECIEQVSKPDLVKELSKSIKNKDEISENLKSIILHLNSIANSD</sequence>
<evidence type="ECO:0000259" key="2">
    <source>
        <dbReference type="Pfam" id="PF20469"/>
    </source>
</evidence>
<gene>
    <name evidence="3" type="ORF">LCGC14_1643980</name>
</gene>
<reference evidence="3" key="1">
    <citation type="journal article" date="2015" name="Nature">
        <title>Complex archaea that bridge the gap between prokaryotes and eukaryotes.</title>
        <authorList>
            <person name="Spang A."/>
            <person name="Saw J.H."/>
            <person name="Jorgensen S.L."/>
            <person name="Zaremba-Niedzwiedzka K."/>
            <person name="Martijn J."/>
            <person name="Lind A.E."/>
            <person name="van Eijk R."/>
            <person name="Schleper C."/>
            <person name="Guy L."/>
            <person name="Ettema T.J."/>
        </authorList>
    </citation>
    <scope>NUCLEOTIDE SEQUENCE</scope>
</reference>
<dbReference type="InterPro" id="IPR041685">
    <property type="entry name" value="AAA_GajA/Old/RecF-like"/>
</dbReference>